<sequence length="96" mass="10058">MEGTSGPTIHLAEFGGEPVETASMTLMPHITDGRRPSAPIEDVVVTYATVDMESPPDSSSGRTDTTCVKAQPLSRKAHADQVRTRSSGSSARGESA</sequence>
<evidence type="ECO:0000313" key="3">
    <source>
        <dbReference type="Proteomes" id="UP000256661"/>
    </source>
</evidence>
<evidence type="ECO:0000313" key="2">
    <source>
        <dbReference type="EMBL" id="REF00419.1"/>
    </source>
</evidence>
<dbReference type="AlphaFoldDB" id="A0A3D9SX46"/>
<dbReference type="Proteomes" id="UP000256661">
    <property type="component" value="Unassembled WGS sequence"/>
</dbReference>
<comment type="caution">
    <text evidence="2">The sequence shown here is derived from an EMBL/GenBank/DDBJ whole genome shotgun (WGS) entry which is preliminary data.</text>
</comment>
<name>A0A3D9SX46_9ACTN</name>
<organism evidence="2 3">
    <name type="scientific">Thermomonospora umbrina</name>
    <dbReference type="NCBI Taxonomy" id="111806"/>
    <lineage>
        <taxon>Bacteria</taxon>
        <taxon>Bacillati</taxon>
        <taxon>Actinomycetota</taxon>
        <taxon>Actinomycetes</taxon>
        <taxon>Streptosporangiales</taxon>
        <taxon>Thermomonosporaceae</taxon>
        <taxon>Thermomonospora</taxon>
    </lineage>
</organism>
<dbReference type="EMBL" id="QTTT01000001">
    <property type="protein sequence ID" value="REF00419.1"/>
    <property type="molecule type" value="Genomic_DNA"/>
</dbReference>
<evidence type="ECO:0000256" key="1">
    <source>
        <dbReference type="SAM" id="MobiDB-lite"/>
    </source>
</evidence>
<proteinExistence type="predicted"/>
<protein>
    <submittedName>
        <fullName evidence="2">Uncharacterized protein</fullName>
    </submittedName>
</protein>
<feature type="region of interest" description="Disordered" evidence="1">
    <location>
        <begin position="51"/>
        <end position="96"/>
    </location>
</feature>
<keyword evidence="3" id="KW-1185">Reference proteome</keyword>
<feature type="compositionally biased region" description="Polar residues" evidence="1">
    <location>
        <begin position="56"/>
        <end position="68"/>
    </location>
</feature>
<gene>
    <name evidence="2" type="ORF">DFJ69_5954</name>
</gene>
<accession>A0A3D9SX46</accession>
<feature type="compositionally biased region" description="Low complexity" evidence="1">
    <location>
        <begin position="85"/>
        <end position="96"/>
    </location>
</feature>
<reference evidence="2 3" key="1">
    <citation type="submission" date="2018-08" db="EMBL/GenBank/DDBJ databases">
        <title>Sequencing the genomes of 1000 actinobacteria strains.</title>
        <authorList>
            <person name="Klenk H.-P."/>
        </authorList>
    </citation>
    <scope>NUCLEOTIDE SEQUENCE [LARGE SCALE GENOMIC DNA]</scope>
    <source>
        <strain evidence="2 3">DSM 43927</strain>
    </source>
</reference>